<evidence type="ECO:0000256" key="3">
    <source>
        <dbReference type="SAM" id="MobiDB-lite"/>
    </source>
</evidence>
<protein>
    <recommendedName>
        <fullName evidence="4">RING-type domain-containing protein</fullName>
    </recommendedName>
</protein>
<feature type="coiled-coil region" evidence="2">
    <location>
        <begin position="43"/>
        <end position="88"/>
    </location>
</feature>
<feature type="domain" description="RING-type" evidence="4">
    <location>
        <begin position="140"/>
        <end position="187"/>
    </location>
</feature>
<dbReference type="OrthoDB" id="5330228at2759"/>
<gene>
    <name evidence="5" type="ORF">E1B28_002255</name>
</gene>
<dbReference type="PROSITE" id="PS50089">
    <property type="entry name" value="ZF_RING_2"/>
    <property type="match status" value="1"/>
</dbReference>
<keyword evidence="1" id="KW-0862">Zinc</keyword>
<dbReference type="KEGG" id="more:E1B28_002255"/>
<keyword evidence="1" id="KW-0479">Metal-binding</keyword>
<evidence type="ECO:0000256" key="1">
    <source>
        <dbReference type="PROSITE-ProRule" id="PRU00175"/>
    </source>
</evidence>
<keyword evidence="1" id="KW-0863">Zinc-finger</keyword>
<dbReference type="EMBL" id="CM032190">
    <property type="protein sequence ID" value="KAG7086291.1"/>
    <property type="molecule type" value="Genomic_DNA"/>
</dbReference>
<proteinExistence type="predicted"/>
<keyword evidence="2" id="KW-0175">Coiled coil</keyword>
<sequence>MAPETTLKIIHGSRNDAAPYTVPSKSLLSPPETPNRSRRSVLNDEYDQKLQKIFEMLQEARANESVMREELECQRSKELEMKKELELVKNLADTSASTIHLEVPCLSSAQHASADGYQALTAKIESKKHYFMEQLVNLRCGLCNQIVNDPYILDCSCIFCEYCIGDYHSEVKKSPEHGKPMKCPQDSCKQLVLMGPYQNEALKELAREFAKVTGEKMARRGVALWPGWNGKWYANHTL</sequence>
<accession>A0A9P7RMA2</accession>
<dbReference type="SUPFAM" id="SSF57850">
    <property type="entry name" value="RING/U-box"/>
    <property type="match status" value="1"/>
</dbReference>
<evidence type="ECO:0000313" key="6">
    <source>
        <dbReference type="Proteomes" id="UP001049176"/>
    </source>
</evidence>
<dbReference type="Gene3D" id="3.30.40.10">
    <property type="entry name" value="Zinc/RING finger domain, C3HC4 (zinc finger)"/>
    <property type="match status" value="1"/>
</dbReference>
<name>A0A9P7RMA2_9AGAR</name>
<dbReference type="GeneID" id="66071331"/>
<evidence type="ECO:0000259" key="4">
    <source>
        <dbReference type="PROSITE" id="PS50089"/>
    </source>
</evidence>
<dbReference type="InterPro" id="IPR001841">
    <property type="entry name" value="Znf_RING"/>
</dbReference>
<feature type="region of interest" description="Disordered" evidence="3">
    <location>
        <begin position="14"/>
        <end position="40"/>
    </location>
</feature>
<organism evidence="5 6">
    <name type="scientific">Marasmius oreades</name>
    <name type="common">fairy-ring Marasmius</name>
    <dbReference type="NCBI Taxonomy" id="181124"/>
    <lineage>
        <taxon>Eukaryota</taxon>
        <taxon>Fungi</taxon>
        <taxon>Dikarya</taxon>
        <taxon>Basidiomycota</taxon>
        <taxon>Agaricomycotina</taxon>
        <taxon>Agaricomycetes</taxon>
        <taxon>Agaricomycetidae</taxon>
        <taxon>Agaricales</taxon>
        <taxon>Marasmiineae</taxon>
        <taxon>Marasmiaceae</taxon>
        <taxon>Marasmius</taxon>
    </lineage>
</organism>
<dbReference type="AlphaFoldDB" id="A0A9P7RMA2"/>
<comment type="caution">
    <text evidence="5">The sequence shown here is derived from an EMBL/GenBank/DDBJ whole genome shotgun (WGS) entry which is preliminary data.</text>
</comment>
<dbReference type="RefSeq" id="XP_043002762.1">
    <property type="nucleotide sequence ID" value="XM_043159163.1"/>
</dbReference>
<dbReference type="Proteomes" id="UP001049176">
    <property type="component" value="Chromosome 10"/>
</dbReference>
<dbReference type="GO" id="GO:0008270">
    <property type="term" value="F:zinc ion binding"/>
    <property type="evidence" value="ECO:0007669"/>
    <property type="project" value="UniProtKB-KW"/>
</dbReference>
<evidence type="ECO:0000313" key="5">
    <source>
        <dbReference type="EMBL" id="KAG7086291.1"/>
    </source>
</evidence>
<evidence type="ECO:0000256" key="2">
    <source>
        <dbReference type="SAM" id="Coils"/>
    </source>
</evidence>
<reference evidence="5" key="1">
    <citation type="journal article" date="2021" name="Genome Biol. Evol.">
        <title>The assembled and annotated genome of the fairy-ring fungus Marasmius oreades.</title>
        <authorList>
            <person name="Hiltunen M."/>
            <person name="Ament-Velasquez S.L."/>
            <person name="Johannesson H."/>
        </authorList>
    </citation>
    <scope>NUCLEOTIDE SEQUENCE</scope>
    <source>
        <strain evidence="5">03SP1</strain>
    </source>
</reference>
<dbReference type="InterPro" id="IPR013083">
    <property type="entry name" value="Znf_RING/FYVE/PHD"/>
</dbReference>
<keyword evidence="6" id="KW-1185">Reference proteome</keyword>